<dbReference type="InParanoid" id="A0A369JPS1"/>
<dbReference type="AlphaFoldDB" id="A0A369JPS1"/>
<dbReference type="Proteomes" id="UP000076154">
    <property type="component" value="Unassembled WGS sequence"/>
</dbReference>
<accession>A0A369JPS1</accession>
<reference evidence="1" key="1">
    <citation type="submission" date="2018-04" db="EMBL/GenBank/DDBJ databases">
        <title>Whole genome sequencing of Hypsizygus marmoreus.</title>
        <authorList>
            <person name="Choi I.-G."/>
            <person name="Min B."/>
            <person name="Kim J.-G."/>
            <person name="Kim S."/>
            <person name="Oh Y.-L."/>
            <person name="Kong W.-S."/>
            <person name="Park H."/>
            <person name="Jeong J."/>
            <person name="Song E.-S."/>
        </authorList>
    </citation>
    <scope>NUCLEOTIDE SEQUENCE [LARGE SCALE GENOMIC DNA]</scope>
    <source>
        <strain evidence="1">51987-8</strain>
    </source>
</reference>
<proteinExistence type="predicted"/>
<keyword evidence="2" id="KW-1185">Reference proteome</keyword>
<comment type="caution">
    <text evidence="1">The sequence shown here is derived from an EMBL/GenBank/DDBJ whole genome shotgun (WGS) entry which is preliminary data.</text>
</comment>
<evidence type="ECO:0000313" key="2">
    <source>
        <dbReference type="Proteomes" id="UP000076154"/>
    </source>
</evidence>
<protein>
    <submittedName>
        <fullName evidence="1">Uncharacterized protein</fullName>
    </submittedName>
</protein>
<sequence>MTTKRNEAGPTIPEVTVFKTQLNVANNDQCCLLTVTGDDKIRSLRRLKWRSSRLFDSSSPRVARQSNAVSLPLRPPCSSITGLLPIYIERGPEPPPLPVTLCIVAGLPAALWMYKVCALVLRIEIDSEICYSLL</sequence>
<gene>
    <name evidence="1" type="ORF">Hypma_011270</name>
</gene>
<name>A0A369JPS1_HYPMA</name>
<evidence type="ECO:0000313" key="1">
    <source>
        <dbReference type="EMBL" id="RDB21663.1"/>
    </source>
</evidence>
<organism evidence="1 2">
    <name type="scientific">Hypsizygus marmoreus</name>
    <name type="common">White beech mushroom</name>
    <name type="synonym">Agaricus marmoreus</name>
    <dbReference type="NCBI Taxonomy" id="39966"/>
    <lineage>
        <taxon>Eukaryota</taxon>
        <taxon>Fungi</taxon>
        <taxon>Dikarya</taxon>
        <taxon>Basidiomycota</taxon>
        <taxon>Agaricomycotina</taxon>
        <taxon>Agaricomycetes</taxon>
        <taxon>Agaricomycetidae</taxon>
        <taxon>Agaricales</taxon>
        <taxon>Tricholomatineae</taxon>
        <taxon>Lyophyllaceae</taxon>
        <taxon>Hypsizygus</taxon>
    </lineage>
</organism>
<dbReference type="EMBL" id="LUEZ02000054">
    <property type="protein sequence ID" value="RDB21663.1"/>
    <property type="molecule type" value="Genomic_DNA"/>
</dbReference>